<dbReference type="InterPro" id="IPR013783">
    <property type="entry name" value="Ig-like_fold"/>
</dbReference>
<evidence type="ECO:0000313" key="7">
    <source>
        <dbReference type="Proteomes" id="UP001299068"/>
    </source>
</evidence>
<proteinExistence type="predicted"/>
<feature type="domain" description="SD-repeat containing protein B" evidence="5">
    <location>
        <begin position="463"/>
        <end position="576"/>
    </location>
</feature>
<protein>
    <recommendedName>
        <fullName evidence="5">SD-repeat containing protein B domain-containing protein</fullName>
    </recommendedName>
</protein>
<evidence type="ECO:0000256" key="4">
    <source>
        <dbReference type="SAM" id="Phobius"/>
    </source>
</evidence>
<keyword evidence="2" id="KW-0964">Secreted</keyword>
<feature type="domain" description="SD-repeat containing protein B" evidence="5">
    <location>
        <begin position="582"/>
        <end position="675"/>
    </location>
</feature>
<evidence type="ECO:0000256" key="2">
    <source>
        <dbReference type="ARBA" id="ARBA00022525"/>
    </source>
</evidence>
<feature type="domain" description="SD-repeat containing protein B" evidence="5">
    <location>
        <begin position="234"/>
        <end position="341"/>
    </location>
</feature>
<dbReference type="Gene3D" id="2.60.40.10">
    <property type="entry name" value="Immunoglobulins"/>
    <property type="match status" value="5"/>
</dbReference>
<dbReference type="SUPFAM" id="SSF117074">
    <property type="entry name" value="Hypothetical protein PA1324"/>
    <property type="match status" value="5"/>
</dbReference>
<keyword evidence="3" id="KW-0732">Signal</keyword>
<dbReference type="PANTHER" id="PTHR23303">
    <property type="entry name" value="CARBOXYPEPTIDASE REGULATORY REGION-CONTAINING"/>
    <property type="match status" value="1"/>
</dbReference>
<accession>A0ABS7L2M2</accession>
<sequence>MKSDKNIGRWLSLVLVTVVILQLLQAVGANNVYANENNSDSVAIKNNNIKGVQGTEDLYYSYPYLREIKYHIAPDAYKKERLNSSYDNSMTIGDYKSVLAQRILENSGTDNENAVYHSAIGGKVWHDINGDGIQEDNETLIEGIDVYLLDRNKNIINSTKTDAFGRYEFDDLYAGTYYVKVNKSDEFKLFTKRQGTGDTNLDNDFDKDGFTSKIEIADKEENFSIDAGMTKPITIGNFVWNDINWNGKQDEGEHGIQGILVKLYKDGKLSLETRTDESGHYLFNNLEPGEYSLKFVDLKDIYAPTIILNSDSSSSNVIDENGFTKIYNLLSGDKKKDIDVAFHKAKIKSNIFEDKNFNGRQDEGESGINDVIVKLYLENGTFVKETRTNNLGIYEFNNLLPGKYYIKVQKAKGYNYFSPKKIGVYAKGSVVNGDGVSDIFNINKGQRYLYLNAGMTFFGEVNARVFEDKNYNGKRDKDDKLIEDTRVKLLSANGDEVKDIYGNSVEDQITDKYGRVYFKNLPKGEYKISVSMPKGYSSFTKQSTDISSNFSNVNTGGFSENINVKNLDKDNVINAGVIKSGSIGSKVWNDNNKDGKQNDNEKGVEGIDVFLCDSNGKLLSVTNTDNDGKYKFDNLDPGKYYVLFETPKNLGVTNLKDNGSQSHKSRDINLSSGEADNSINLGVYVKPDLSKEVKKLPVTSKQGFNDVLGGSALIILGISVLAYKKNRSYRNCKDE</sequence>
<dbReference type="InterPro" id="IPR051417">
    <property type="entry name" value="SDr/BOS_complex"/>
</dbReference>
<keyword evidence="4" id="KW-0812">Transmembrane</keyword>
<feature type="domain" description="SD-repeat containing protein B" evidence="5">
    <location>
        <begin position="349"/>
        <end position="453"/>
    </location>
</feature>
<comment type="subcellular location">
    <subcellularLocation>
        <location evidence="1">Secreted</location>
    </subcellularLocation>
</comment>
<gene>
    <name evidence="6" type="ORF">K5V21_17105</name>
</gene>
<organism evidence="6 7">
    <name type="scientific">Clostridium sardiniense</name>
    <name type="common">Clostridium absonum</name>
    <dbReference type="NCBI Taxonomy" id="29369"/>
    <lineage>
        <taxon>Bacteria</taxon>
        <taxon>Bacillati</taxon>
        <taxon>Bacillota</taxon>
        <taxon>Clostridia</taxon>
        <taxon>Eubacteriales</taxon>
        <taxon>Clostridiaceae</taxon>
        <taxon>Clostridium</taxon>
    </lineage>
</organism>
<evidence type="ECO:0000313" key="6">
    <source>
        <dbReference type="EMBL" id="MBY0757152.1"/>
    </source>
</evidence>
<comment type="caution">
    <text evidence="6">The sequence shown here is derived from an EMBL/GenBank/DDBJ whole genome shotgun (WGS) entry which is preliminary data.</text>
</comment>
<keyword evidence="4" id="KW-1133">Transmembrane helix</keyword>
<dbReference type="EMBL" id="JAIKTU010000017">
    <property type="protein sequence ID" value="MBY0757152.1"/>
    <property type="molecule type" value="Genomic_DNA"/>
</dbReference>
<evidence type="ECO:0000256" key="1">
    <source>
        <dbReference type="ARBA" id="ARBA00004613"/>
    </source>
</evidence>
<evidence type="ECO:0000256" key="3">
    <source>
        <dbReference type="ARBA" id="ARBA00022729"/>
    </source>
</evidence>
<dbReference type="Proteomes" id="UP001299068">
    <property type="component" value="Unassembled WGS sequence"/>
</dbReference>
<keyword evidence="7" id="KW-1185">Reference proteome</keyword>
<dbReference type="InterPro" id="IPR033764">
    <property type="entry name" value="Sdr_B"/>
</dbReference>
<keyword evidence="4" id="KW-0472">Membrane</keyword>
<feature type="domain" description="SD-repeat containing protein B" evidence="5">
    <location>
        <begin position="119"/>
        <end position="229"/>
    </location>
</feature>
<dbReference type="RefSeq" id="WP_221862291.1">
    <property type="nucleotide sequence ID" value="NZ_JAIKTU010000017.1"/>
</dbReference>
<dbReference type="Pfam" id="PF17210">
    <property type="entry name" value="SdrD_B"/>
    <property type="match status" value="5"/>
</dbReference>
<reference evidence="6 7" key="1">
    <citation type="journal article" date="2021" name="Cell Host Microbe">
        <title>in vivo commensal control of Clostridioides difficile virulence.</title>
        <authorList>
            <person name="Girinathan B.P."/>
            <person name="Dibenedetto N."/>
            <person name="Worley J.N."/>
            <person name="Peltier J."/>
            <person name="Arrieta-Ortiz M.L."/>
            <person name="Rupa Christinal Immanuel S."/>
            <person name="Lavin R."/>
            <person name="Delaney M.L."/>
            <person name="Cummins C."/>
            <person name="Hoffmann M."/>
            <person name="Luo Y."/>
            <person name="Gonzalez-Escalona N."/>
            <person name="Allard M."/>
            <person name="Onderdonk A.B."/>
            <person name="Gerber G.K."/>
            <person name="Sonenshein A.L."/>
            <person name="Baliga N."/>
            <person name="Dupuy B."/>
            <person name="Bry L."/>
        </authorList>
    </citation>
    <scope>NUCLEOTIDE SEQUENCE [LARGE SCALE GENOMIC DNA]</scope>
    <source>
        <strain evidence="6 7">DSM 599</strain>
    </source>
</reference>
<name>A0ABS7L2M2_CLOSR</name>
<evidence type="ECO:0000259" key="5">
    <source>
        <dbReference type="Pfam" id="PF17210"/>
    </source>
</evidence>
<feature type="transmembrane region" description="Helical" evidence="4">
    <location>
        <begin position="703"/>
        <end position="723"/>
    </location>
</feature>